<feature type="domain" description="EF-hand" evidence="2">
    <location>
        <begin position="77"/>
        <end position="95"/>
    </location>
</feature>
<dbReference type="SUPFAM" id="SSF47473">
    <property type="entry name" value="EF-hand"/>
    <property type="match status" value="1"/>
</dbReference>
<sequence>MLLSAIVATLAAAAAQSDGPAITVRGYAWAPFISPMGEPFRAKSTSDNTLALWFYQADRNRDGLLTPDEMRGDADRFFAILDLNHDNEIDPDELSHYEWEVAPEIQVNSKWRRARGDPAPPAKKEAVPHGKHDEWANVGWHGGGGNDLLEGAARYALLNMPQPVAAADADFNRGISLAEFRQAAIDRFNLLDSKRSGALSLADLAALVPVRPSKPPRAKPKKNAPDTRVGNSLPTGG</sequence>
<dbReference type="EMBL" id="JAMGBE010000003">
    <property type="protein sequence ID" value="MCL6730457.1"/>
    <property type="molecule type" value="Genomic_DNA"/>
</dbReference>
<proteinExistence type="predicted"/>
<evidence type="ECO:0000313" key="4">
    <source>
        <dbReference type="Proteomes" id="UP001165342"/>
    </source>
</evidence>
<gene>
    <name evidence="3" type="ORF">LZ538_10390</name>
</gene>
<protein>
    <submittedName>
        <fullName evidence="3">EF-hand domain-containing protein</fullName>
    </submittedName>
</protein>
<evidence type="ECO:0000313" key="3">
    <source>
        <dbReference type="EMBL" id="MCL6730457.1"/>
    </source>
</evidence>
<organism evidence="3 4">
    <name type="scientific">Sphingomonas hankyongi</name>
    <dbReference type="NCBI Taxonomy" id="2908209"/>
    <lineage>
        <taxon>Bacteria</taxon>
        <taxon>Pseudomonadati</taxon>
        <taxon>Pseudomonadota</taxon>
        <taxon>Alphaproteobacteria</taxon>
        <taxon>Sphingomonadales</taxon>
        <taxon>Sphingomonadaceae</taxon>
        <taxon>Sphingomonas</taxon>
    </lineage>
</organism>
<accession>A0ABT0S3M1</accession>
<dbReference type="InterPro" id="IPR011992">
    <property type="entry name" value="EF-hand-dom_pair"/>
</dbReference>
<feature type="domain" description="EF-hand" evidence="2">
    <location>
        <begin position="52"/>
        <end position="71"/>
    </location>
</feature>
<dbReference type="Proteomes" id="UP001165342">
    <property type="component" value="Unassembled WGS sequence"/>
</dbReference>
<reference evidence="3" key="1">
    <citation type="submission" date="2022-05" db="EMBL/GenBank/DDBJ databases">
        <authorList>
            <person name="Jo J.-H."/>
            <person name="Im W.-T."/>
        </authorList>
    </citation>
    <scope>NUCLEOTIDE SEQUENCE</scope>
    <source>
        <strain evidence="3">SE220</strain>
    </source>
</reference>
<dbReference type="PROSITE" id="PS00018">
    <property type="entry name" value="EF_HAND_1"/>
    <property type="match status" value="1"/>
</dbReference>
<dbReference type="RefSeq" id="WP_249831941.1">
    <property type="nucleotide sequence ID" value="NZ_JAMGBE010000003.1"/>
</dbReference>
<dbReference type="InterPro" id="IPR002048">
    <property type="entry name" value="EF_hand_dom"/>
</dbReference>
<dbReference type="InterPro" id="IPR018247">
    <property type="entry name" value="EF_Hand_1_Ca_BS"/>
</dbReference>
<feature type="region of interest" description="Disordered" evidence="1">
    <location>
        <begin position="210"/>
        <end position="237"/>
    </location>
</feature>
<evidence type="ECO:0000256" key="1">
    <source>
        <dbReference type="SAM" id="MobiDB-lite"/>
    </source>
</evidence>
<evidence type="ECO:0000259" key="2">
    <source>
        <dbReference type="Pfam" id="PF13202"/>
    </source>
</evidence>
<comment type="caution">
    <text evidence="3">The sequence shown here is derived from an EMBL/GenBank/DDBJ whole genome shotgun (WGS) entry which is preliminary data.</text>
</comment>
<dbReference type="Gene3D" id="1.10.238.10">
    <property type="entry name" value="EF-hand"/>
    <property type="match status" value="1"/>
</dbReference>
<name>A0ABT0S3M1_9SPHN</name>
<dbReference type="Pfam" id="PF13202">
    <property type="entry name" value="EF-hand_5"/>
    <property type="match status" value="2"/>
</dbReference>
<keyword evidence="4" id="KW-1185">Reference proteome</keyword>